<keyword evidence="2" id="KW-0806">Transcription termination</keyword>
<dbReference type="STRING" id="93759.A0A1R3KIX8"/>
<evidence type="ECO:0000256" key="1">
    <source>
        <dbReference type="ARBA" id="ARBA00007692"/>
    </source>
</evidence>
<dbReference type="Proteomes" id="UP000187203">
    <property type="component" value="Unassembled WGS sequence"/>
</dbReference>
<comment type="caution">
    <text evidence="4">The sequence shown here is derived from an EMBL/GenBank/DDBJ whole genome shotgun (WGS) entry which is preliminary data.</text>
</comment>
<dbReference type="EMBL" id="AWUE01013429">
    <property type="protein sequence ID" value="OMP07053.1"/>
    <property type="molecule type" value="Genomic_DNA"/>
</dbReference>
<keyword evidence="5" id="KW-1185">Reference proteome</keyword>
<name>A0A1R3KIX8_9ROSI</name>
<dbReference type="AlphaFoldDB" id="A0A1R3KIX8"/>
<dbReference type="InterPro" id="IPR003690">
    <property type="entry name" value="MTERF"/>
</dbReference>
<sequence length="444" mass="51207">MASFRKAINFKYRLLATHFFSTIPPKVSQYRNQISLANLLQRYGFPCSQLHTFLARNNFLLSNTNLHDIQSSLNILLSFKIPQNSLVSLVFDCPAVLDINFLKKWQIGISKVANLGISPLVICNILALSKRVHIYPDSFLKTVGVLKGLGFNGGVLTSVLEGFPRVTMMKESEIFEKIEFLGRIGIPRYGIERVFYVFPEVLGLNVENRLKPLLEEFLELGFSENEVREEIVRDPRVFGMELGEMSRCLGLLRTLKCRVPIKERIFGEGEFRAGLKVKLRVDILCKYGLIRREAFKVLWKEPRLILYEIEEIEKKIEFLVNKMKYSVGCLVEVPEYLGVDFDKQIVPRYNVIEYLRLKGALGFEVGLKSLIKPSRLKFYNFYVKPYPECEKMFGRFAQDAGLQRRHPVGMWKLFKPQQYTESKDDVKSIKSFMEPLVAPEATDG</sequence>
<comment type="similarity">
    <text evidence="1">Belongs to the mTERF family.</text>
</comment>
<organism evidence="4 5">
    <name type="scientific">Corchorus olitorius</name>
    <dbReference type="NCBI Taxonomy" id="93759"/>
    <lineage>
        <taxon>Eukaryota</taxon>
        <taxon>Viridiplantae</taxon>
        <taxon>Streptophyta</taxon>
        <taxon>Embryophyta</taxon>
        <taxon>Tracheophyta</taxon>
        <taxon>Spermatophyta</taxon>
        <taxon>Magnoliopsida</taxon>
        <taxon>eudicotyledons</taxon>
        <taxon>Gunneridae</taxon>
        <taxon>Pentapetalae</taxon>
        <taxon>rosids</taxon>
        <taxon>malvids</taxon>
        <taxon>Malvales</taxon>
        <taxon>Malvaceae</taxon>
        <taxon>Grewioideae</taxon>
        <taxon>Apeibeae</taxon>
        <taxon>Corchorus</taxon>
    </lineage>
</organism>
<dbReference type="GO" id="GO:0006353">
    <property type="term" value="P:DNA-templated transcription termination"/>
    <property type="evidence" value="ECO:0007669"/>
    <property type="project" value="UniProtKB-KW"/>
</dbReference>
<dbReference type="SMART" id="SM00733">
    <property type="entry name" value="Mterf"/>
    <property type="match status" value="6"/>
</dbReference>
<dbReference type="Gene3D" id="1.25.70.10">
    <property type="entry name" value="Transcription termination factor 3, mitochondrial"/>
    <property type="match status" value="1"/>
</dbReference>
<dbReference type="OrthoDB" id="637682at2759"/>
<dbReference type="Pfam" id="PF02536">
    <property type="entry name" value="mTERF"/>
    <property type="match status" value="2"/>
</dbReference>
<reference evidence="5" key="1">
    <citation type="submission" date="2013-09" db="EMBL/GenBank/DDBJ databases">
        <title>Corchorus olitorius genome sequencing.</title>
        <authorList>
            <person name="Alam M."/>
            <person name="Haque M.S."/>
            <person name="Islam M.S."/>
            <person name="Emdad E.M."/>
            <person name="Islam M.M."/>
            <person name="Ahmed B."/>
            <person name="Halim A."/>
            <person name="Hossen Q.M.M."/>
            <person name="Hossain M.Z."/>
            <person name="Ahmed R."/>
            <person name="Khan M.M."/>
            <person name="Islam R."/>
            <person name="Rashid M.M."/>
            <person name="Khan S.A."/>
            <person name="Rahman M.S."/>
            <person name="Alam M."/>
            <person name="Yahiya A.S."/>
            <person name="Khan M.S."/>
            <person name="Azam M.S."/>
            <person name="Haque T."/>
            <person name="Lashkar M.Z.H."/>
            <person name="Akhand A.I."/>
            <person name="Morshed G."/>
            <person name="Roy S."/>
            <person name="Uddin K.S."/>
            <person name="Rabeya T."/>
            <person name="Hossain A.S."/>
            <person name="Chowdhury A."/>
            <person name="Snigdha A.R."/>
            <person name="Mortoza M.S."/>
            <person name="Matin S.A."/>
            <person name="Hoque S.M.E."/>
            <person name="Islam M.K."/>
            <person name="Roy D.K."/>
            <person name="Haider R."/>
            <person name="Moosa M.M."/>
            <person name="Elias S.M."/>
            <person name="Hasan A.M."/>
            <person name="Jahan S."/>
            <person name="Shafiuddin M."/>
            <person name="Mahmood N."/>
            <person name="Shommy N.S."/>
        </authorList>
    </citation>
    <scope>NUCLEOTIDE SEQUENCE [LARGE SCALE GENOMIC DNA]</scope>
    <source>
        <strain evidence="5">cv. O-4</strain>
    </source>
</reference>
<keyword evidence="2" id="KW-0805">Transcription regulation</keyword>
<dbReference type="InterPro" id="IPR038538">
    <property type="entry name" value="MTERF_sf"/>
</dbReference>
<protein>
    <submittedName>
        <fullName evidence="4">Mitochodrial transcription termination factor-related protein</fullName>
    </submittedName>
</protein>
<dbReference type="GO" id="GO:0003676">
    <property type="term" value="F:nucleic acid binding"/>
    <property type="evidence" value="ECO:0007669"/>
    <property type="project" value="InterPro"/>
</dbReference>
<keyword evidence="3" id="KW-0809">Transit peptide</keyword>
<dbReference type="PANTHER" id="PTHR13068:SF23">
    <property type="entry name" value="TRANSCRIPTION TERMINATION FACTOR MTERF15, MITOCHONDRIAL"/>
    <property type="match status" value="1"/>
</dbReference>
<evidence type="ECO:0000313" key="5">
    <source>
        <dbReference type="Proteomes" id="UP000187203"/>
    </source>
</evidence>
<gene>
    <name evidence="4" type="ORF">COLO4_07677</name>
</gene>
<dbReference type="PANTHER" id="PTHR13068">
    <property type="entry name" value="CGI-12 PROTEIN-RELATED"/>
    <property type="match status" value="1"/>
</dbReference>
<evidence type="ECO:0000313" key="4">
    <source>
        <dbReference type="EMBL" id="OMP07053.1"/>
    </source>
</evidence>
<evidence type="ECO:0000256" key="3">
    <source>
        <dbReference type="ARBA" id="ARBA00022946"/>
    </source>
</evidence>
<evidence type="ECO:0000256" key="2">
    <source>
        <dbReference type="ARBA" id="ARBA00022472"/>
    </source>
</evidence>
<proteinExistence type="inferred from homology"/>
<keyword evidence="2" id="KW-0804">Transcription</keyword>
<accession>A0A1R3KIX8</accession>